<dbReference type="Proteomes" id="UP000287033">
    <property type="component" value="Unassembled WGS sequence"/>
</dbReference>
<evidence type="ECO:0000256" key="1">
    <source>
        <dbReference type="SAM" id="MobiDB-lite"/>
    </source>
</evidence>
<accession>A0A401TRQ0</accession>
<evidence type="ECO:0000313" key="2">
    <source>
        <dbReference type="EMBL" id="GCC45316.1"/>
    </source>
</evidence>
<dbReference type="EMBL" id="BEZZ01153173">
    <property type="protein sequence ID" value="GCC45316.1"/>
    <property type="molecule type" value="Genomic_DNA"/>
</dbReference>
<keyword evidence="3" id="KW-1185">Reference proteome</keyword>
<organism evidence="2 3">
    <name type="scientific">Chiloscyllium punctatum</name>
    <name type="common">Brownbanded bambooshark</name>
    <name type="synonym">Hemiscyllium punctatum</name>
    <dbReference type="NCBI Taxonomy" id="137246"/>
    <lineage>
        <taxon>Eukaryota</taxon>
        <taxon>Metazoa</taxon>
        <taxon>Chordata</taxon>
        <taxon>Craniata</taxon>
        <taxon>Vertebrata</taxon>
        <taxon>Chondrichthyes</taxon>
        <taxon>Elasmobranchii</taxon>
        <taxon>Galeomorphii</taxon>
        <taxon>Galeoidea</taxon>
        <taxon>Orectolobiformes</taxon>
        <taxon>Hemiscylliidae</taxon>
        <taxon>Chiloscyllium</taxon>
    </lineage>
</organism>
<name>A0A401TRQ0_CHIPU</name>
<comment type="caution">
    <text evidence="2">The sequence shown here is derived from an EMBL/GenBank/DDBJ whole genome shotgun (WGS) entry which is preliminary data.</text>
</comment>
<dbReference type="AlphaFoldDB" id="A0A401TRQ0"/>
<evidence type="ECO:0000313" key="3">
    <source>
        <dbReference type="Proteomes" id="UP000287033"/>
    </source>
</evidence>
<feature type="region of interest" description="Disordered" evidence="1">
    <location>
        <begin position="1"/>
        <end position="45"/>
    </location>
</feature>
<reference evidence="2 3" key="1">
    <citation type="journal article" date="2018" name="Nat. Ecol. Evol.">
        <title>Shark genomes provide insights into elasmobranch evolution and the origin of vertebrates.</title>
        <authorList>
            <person name="Hara Y"/>
            <person name="Yamaguchi K"/>
            <person name="Onimaru K"/>
            <person name="Kadota M"/>
            <person name="Koyanagi M"/>
            <person name="Keeley SD"/>
            <person name="Tatsumi K"/>
            <person name="Tanaka K"/>
            <person name="Motone F"/>
            <person name="Kageyama Y"/>
            <person name="Nozu R"/>
            <person name="Adachi N"/>
            <person name="Nishimura O"/>
            <person name="Nakagawa R"/>
            <person name="Tanegashima C"/>
            <person name="Kiyatake I"/>
            <person name="Matsumoto R"/>
            <person name="Murakumo K"/>
            <person name="Nishida K"/>
            <person name="Terakita A"/>
            <person name="Kuratani S"/>
            <person name="Sato K"/>
            <person name="Hyodo S Kuraku.S."/>
        </authorList>
    </citation>
    <scope>NUCLEOTIDE SEQUENCE [LARGE SCALE GENOMIC DNA]</scope>
</reference>
<sequence>MPVTVTGPIPHPEPASAPDPSPGPLSASTAPPDSIITSSDQEEEITFPTWRQQGPVCPSQHGGSKVPSVLPNMAAASSRLSFSTWWFYGRVCFSQSGSIQVLANMALL</sequence>
<feature type="compositionally biased region" description="Polar residues" evidence="1">
    <location>
        <begin position="26"/>
        <end position="39"/>
    </location>
</feature>
<feature type="compositionally biased region" description="Pro residues" evidence="1">
    <location>
        <begin position="9"/>
        <end position="23"/>
    </location>
</feature>
<gene>
    <name evidence="2" type="ORF">chiPu_0029293</name>
</gene>
<protein>
    <submittedName>
        <fullName evidence="2">Uncharacterized protein</fullName>
    </submittedName>
</protein>
<proteinExistence type="predicted"/>